<comment type="caution">
    <text evidence="2">The sequence shown here is derived from an EMBL/GenBank/DDBJ whole genome shotgun (WGS) entry which is preliminary data.</text>
</comment>
<dbReference type="EMBL" id="LAYC01000001">
    <property type="protein sequence ID" value="KYK60615.1"/>
    <property type="molecule type" value="Genomic_DNA"/>
</dbReference>
<proteinExistence type="predicted"/>
<feature type="compositionally biased region" description="Low complexity" evidence="1">
    <location>
        <begin position="207"/>
        <end position="222"/>
    </location>
</feature>
<dbReference type="AlphaFoldDB" id="A0A151GU30"/>
<evidence type="ECO:0000313" key="3">
    <source>
        <dbReference type="Proteomes" id="UP000076580"/>
    </source>
</evidence>
<dbReference type="Proteomes" id="UP000076580">
    <property type="component" value="Chromosome 01"/>
</dbReference>
<dbReference type="RefSeq" id="XP_040659967.1">
    <property type="nucleotide sequence ID" value="XM_040799084.1"/>
</dbReference>
<keyword evidence="3" id="KW-1185">Reference proteome</keyword>
<organism evidence="2 3">
    <name type="scientific">Drechmeria coniospora</name>
    <name type="common">Nematophagous fungus</name>
    <name type="synonym">Meria coniospora</name>
    <dbReference type="NCBI Taxonomy" id="98403"/>
    <lineage>
        <taxon>Eukaryota</taxon>
        <taxon>Fungi</taxon>
        <taxon>Dikarya</taxon>
        <taxon>Ascomycota</taxon>
        <taxon>Pezizomycotina</taxon>
        <taxon>Sordariomycetes</taxon>
        <taxon>Hypocreomycetidae</taxon>
        <taxon>Hypocreales</taxon>
        <taxon>Ophiocordycipitaceae</taxon>
        <taxon>Drechmeria</taxon>
    </lineage>
</organism>
<evidence type="ECO:0000256" key="1">
    <source>
        <dbReference type="SAM" id="MobiDB-lite"/>
    </source>
</evidence>
<evidence type="ECO:0000313" key="2">
    <source>
        <dbReference type="EMBL" id="KYK60615.1"/>
    </source>
</evidence>
<feature type="compositionally biased region" description="Low complexity" evidence="1">
    <location>
        <begin position="96"/>
        <end position="107"/>
    </location>
</feature>
<accession>A0A151GU30</accession>
<feature type="region of interest" description="Disordered" evidence="1">
    <location>
        <begin position="158"/>
        <end position="248"/>
    </location>
</feature>
<feature type="compositionally biased region" description="Polar residues" evidence="1">
    <location>
        <begin position="170"/>
        <end position="181"/>
    </location>
</feature>
<feature type="region of interest" description="Disordered" evidence="1">
    <location>
        <begin position="70"/>
        <end position="141"/>
    </location>
</feature>
<gene>
    <name evidence="2" type="ORF">DCS_01752</name>
</gene>
<protein>
    <submittedName>
        <fullName evidence="2">Uncharacterized protein</fullName>
    </submittedName>
</protein>
<dbReference type="STRING" id="98403.A0A151GU30"/>
<dbReference type="GeneID" id="63714395"/>
<feature type="compositionally biased region" description="Pro residues" evidence="1">
    <location>
        <begin position="223"/>
        <end position="232"/>
    </location>
</feature>
<feature type="compositionally biased region" description="Basic and acidic residues" evidence="1">
    <location>
        <begin position="82"/>
        <end position="95"/>
    </location>
</feature>
<reference evidence="2 3" key="1">
    <citation type="journal article" date="2016" name="Sci. Rep.">
        <title>Insights into Adaptations to a Near-Obligate Nematode Endoparasitic Lifestyle from the Finished Genome of Drechmeria coniospora.</title>
        <authorList>
            <person name="Zhang L."/>
            <person name="Zhou Z."/>
            <person name="Guo Q."/>
            <person name="Fokkens L."/>
            <person name="Miskei M."/>
            <person name="Pocsi I."/>
            <person name="Zhang W."/>
            <person name="Chen M."/>
            <person name="Wang L."/>
            <person name="Sun Y."/>
            <person name="Donzelli B.G."/>
            <person name="Gibson D.M."/>
            <person name="Nelson D.R."/>
            <person name="Luo J.G."/>
            <person name="Rep M."/>
            <person name="Liu H."/>
            <person name="Yang S."/>
            <person name="Wang J."/>
            <person name="Krasnoff S.B."/>
            <person name="Xu Y."/>
            <person name="Molnar I."/>
            <person name="Lin M."/>
        </authorList>
    </citation>
    <scope>NUCLEOTIDE SEQUENCE [LARGE SCALE GENOMIC DNA]</scope>
    <source>
        <strain evidence="2 3">ARSEF 6962</strain>
    </source>
</reference>
<dbReference type="InParanoid" id="A0A151GU30"/>
<name>A0A151GU30_DRECN</name>
<sequence length="299" mass="31804">MPPTGMPPTGRGLAAGGPSTLWFEHDGDYPYDALTGEHSPWAVAQSGLTVFALFVIARCCVRHASSWWRGPAAQPRGADAAPDGHDEREKWRRETTTTTASAGAGASPNLVLDGAPRRAKPSSVDGRWTRGPDALPGRFVSPPPELSAAVFSVERGPPHLEDSFIHQPNPDYTSSTASSVRTSERDPSTPRRRSYHKMMPVDPRAHSPSADSTLSSGSSTGCPPSPPPPPPHSSSAGEARQRRREIDVRGEILSFRGEDGAGWTRHTRVYGGGVCQACAASGADDGGFYGATVPMEEMR</sequence>